<dbReference type="Proteomes" id="UP001281147">
    <property type="component" value="Unassembled WGS sequence"/>
</dbReference>
<reference evidence="1" key="1">
    <citation type="submission" date="2023-07" db="EMBL/GenBank/DDBJ databases">
        <title>Black Yeasts Isolated from many extreme environments.</title>
        <authorList>
            <person name="Coleine C."/>
            <person name="Stajich J.E."/>
            <person name="Selbmann L."/>
        </authorList>
    </citation>
    <scope>NUCLEOTIDE SEQUENCE</scope>
    <source>
        <strain evidence="1">CCFEE 5714</strain>
    </source>
</reference>
<keyword evidence="2" id="KW-1185">Reference proteome</keyword>
<proteinExistence type="predicted"/>
<evidence type="ECO:0000313" key="1">
    <source>
        <dbReference type="EMBL" id="KAK3698212.1"/>
    </source>
</evidence>
<evidence type="ECO:0000313" key="2">
    <source>
        <dbReference type="Proteomes" id="UP001281147"/>
    </source>
</evidence>
<gene>
    <name evidence="1" type="ORF">LTR37_017037</name>
</gene>
<name>A0ACC3MNW5_9PEZI</name>
<dbReference type="EMBL" id="JAUTXU010000213">
    <property type="protein sequence ID" value="KAK3698212.1"/>
    <property type="molecule type" value="Genomic_DNA"/>
</dbReference>
<sequence>MDGGQAAAGAGERTPNQNGTGSPNGSPPPKRRCIVEDRHQEVLSPEEWRRILYEPLEPEKKDIRLLKVHPKQSPKDALEASMYTMPLKHASFAAISYVWGDSRRQKMMILNGHAVFVGHSVYTALRHTGYKVTDLLIWIDALCINQSDKEERSEQVSLMGEIYGKAEPVWLWTGGYTKDTETLVNLMNRLAFMQDPSESDFDFDSRDGRKLVGLGSTEWLSLAAVLRNPFWHRVWILQEIIMAAARRQAIVLFGRFWVQYDTLAKLVRALVKAAVFLVQSGPGKLHSEVLDVMVNGIVFHRHMGILGAFESGTCDSIDALDFNTILNATDPRDRVYGLMGLIRSLRIRPDYNKTISQVYQDTTVATLEQAASLNGLIRCGANNNVGSGLPSWAFNWENKIKPHGLSKILEAQSKLYNACAGHAADFSACGSSLSVRGCKLMDVDGFVQYHSEYFLNHPLANLALVRRWMLGRVRETTRVQDHEFSEAFKRAILLDETISERYNTEVRIGPTTRLEDIKPLLDVEHFFDLIDRTAAGRTPDADDERDTLTCINNFVSHLRNAKLSMGPGGECCVLHPDVEEGDGIFVIAGCSVPLALRPVRGTTGQYQLVGPAYVHGAMDGEAVVRSAKRVSTGDPDAYDDAFEEIILL</sequence>
<protein>
    <submittedName>
        <fullName evidence="1">Uncharacterized protein</fullName>
    </submittedName>
</protein>
<organism evidence="1 2">
    <name type="scientific">Vermiconidia calcicola</name>
    <dbReference type="NCBI Taxonomy" id="1690605"/>
    <lineage>
        <taxon>Eukaryota</taxon>
        <taxon>Fungi</taxon>
        <taxon>Dikarya</taxon>
        <taxon>Ascomycota</taxon>
        <taxon>Pezizomycotina</taxon>
        <taxon>Dothideomycetes</taxon>
        <taxon>Dothideomycetidae</taxon>
        <taxon>Mycosphaerellales</taxon>
        <taxon>Extremaceae</taxon>
        <taxon>Vermiconidia</taxon>
    </lineage>
</organism>
<accession>A0ACC3MNW5</accession>
<comment type="caution">
    <text evidence="1">The sequence shown here is derived from an EMBL/GenBank/DDBJ whole genome shotgun (WGS) entry which is preliminary data.</text>
</comment>